<accession>A0A8S1RZK0</accession>
<dbReference type="Proteomes" id="UP000689195">
    <property type="component" value="Unassembled WGS sequence"/>
</dbReference>
<keyword evidence="2" id="KW-0812">Transmembrane</keyword>
<evidence type="ECO:0000256" key="2">
    <source>
        <dbReference type="SAM" id="Phobius"/>
    </source>
</evidence>
<sequence length="2172" mass="253419">MQQLVRKYILKKLKSFVPDLNEHQISLALSQGYLQLDNMDIAPLQIENFIITATVSCFIMKLQWSSLHLKVEIQNVKVMIQKAQGLKKQEKSSQSKKSKMSIPISIALDINDVEINFMNMLMIKIMHLKCEIKNRQNLISGELNELNLKLNYNEQSFAQISIQQVRWDVNLEQETVQTYLECIYLKDMTNQRMQKLVKLLKISLNISKNVYNKPLVKISIEKGVCHWNAKVIHTLIYSGIDFALQFITMPQKQQIRQTDMDNPDSLAISIEVNSIKLHCQNNYIPLGLLQGSNVTVFIKVSKYIGDVIIEGKDLCYYEQSNYPHQMIVKKGFKMIKSEQLIILIKIYDDYCPLQMINNDLYNFVEIKLKKGQIYYMQQPFLRFMDWLIEQFISLIIKDYGVTSIPIDVIEQKLRDHRFTSIKLSIEDICAFCKPIITSNDGLKLVCSSFALHTEIRECNDRSNIIIWETLLCMEVKDILISVIINKGETIISQMMNCELIVSKCGFSQLYILKQIPLDRTFKINMYLSVPKLYVSKKTYLLIMRLLFNNILYDDTLDQLYLYQINKPTPILLELRIDQINLKCEDDLSLIGSQLLIRFHRQVDQSQIFLNLLDFVAYHKQHLILSKLNIDDQHFVEYKQTNKQTGQKDIQILIPGVNGTLNLNWLFTSINFFLIDDTVQLILPFDNNVLKPLNLELIIQQVDVLLQPLHQDTTFQAKGNLLLVFIKNQSQDIHYAYHQEPLFDDNTPSSCMKIESSQLTLYVNENGKEPKEVFQPISVQWKSQNFQCYCTQTHQFLNESNLNLENLKLYLTIEQGLKLIDLIKYLIQSMWDANQFGDQWNERYSLISQSRKSFNIDHLELWLMSSKKNTIVPILTTFISLTPLFLHQSYQKMLLSGNIKIEASYFNPMIGILEPILEKFSFDLMFLRNKLNTPNMHLQIETNKSSKFSQLNIVFHQNLIILLNDLYNVNKKKKDRKKSTRKSINIQEIMESPQNETIILFNIQNQSGYDLSITIDEKTLTIKNGNKTDFNATLSQIDVWRKYNRLNVEFYTLNKKLIKLNKVEQNSQQPFKIDRQQCYLYFTSYISKLTRIIKIQGQLTITNCTLFEQQIDIIHHNNVIWNKLLQVNERVAPPGELISDQYFIRFTLYKRISEFSVSLKALLHSEFTYLEIPQSDQFVILSSEDEFQNTRHFKLSACLVVHNSLPCPLNITINEEQQSIAVNDSLQFYYYTSKNQIDYSVEIQEFQSKEVFKYQPLESNQQTEIQLVNEEGSIIKIMQKITLIKGSLFFYFYPKICLINTTSTNLNYHTLVKNQRLDIALFNNNYTFLFNEANLILSYNNHYSNEFTIKAIGDTSVEIKVRKQQQFELLEFGINISLLETVKQLGLYSTIIEIAPRYVIINQTENVMQVQQQNSYGSPFNIDPNSRLAFNWTDCTKEKMIAIKFKNTKWSEGLYLSDMRTIHFSMLPRQEDKSKIFMQCVIVKKKATFFVTFLIEQAPYKIINQCSNCSIRFAQIGSEQEENIGYNQFIEFSWTFPSLKPILIFNVTNEQDHCEFQFDLFKSDSTFCQKISVTKSIYFSIYFENSVKVIKIMENQEQQFISDQINKLIYINLQMITISIIMNEIKPKELNLITLSNFEVGIQEINRIISYQFKLKFINIDNNYSYDALNQVLLTPQQFQSYLEQQNYAIDIKWAVNQQHANILMIEYFFAYIAPLELKLDQEYLYQLMALKKALTFEKQEINIQHFTTSKYLFNQNKSYQTNQNPFYEWMIVEIPPPSGNVYIKQLILPVLKIRFSFQTLYQQNQNFILNVIANSLDFAVKNIDNAPITLKGVKMENIFDTQQGLQTIIKEHYKFALLKQFLQILGSIEILGNPTSFLNRISTGVVDLIEKPIEAMSLGPLEMGLGVLEGASSLIKNTVAGAFYSVNKITGSIGNQISLLSFDEDYISSRRKFMQRKPSQLFEGIYLGIHALITGIGDGVVGFFSHPYQHGKRDGAVGILKGSTIGIAGVIIKPLTSVFDAASKTAEGLTNTATYFDDHPNTLRMRDIRAFYENSRYIKAYNEDDSFFLNYLSSYSIVLIDVFGLYDLEMKKDMHLVMTQTLLFYMNKQSGIKWQQQVNSIRDYKLYQDENNPSILRLYLFFEKEQILKLKFSKVPYQDQINQKLQNMIEQS</sequence>
<name>A0A8S1RZK0_9CILI</name>
<keyword evidence="2" id="KW-1133">Transmembrane helix</keyword>
<organism evidence="4 5">
    <name type="scientific">Paramecium pentaurelia</name>
    <dbReference type="NCBI Taxonomy" id="43138"/>
    <lineage>
        <taxon>Eukaryota</taxon>
        <taxon>Sar</taxon>
        <taxon>Alveolata</taxon>
        <taxon>Ciliophora</taxon>
        <taxon>Intramacronucleata</taxon>
        <taxon>Oligohymenophorea</taxon>
        <taxon>Peniculida</taxon>
        <taxon>Parameciidae</taxon>
        <taxon>Paramecium</taxon>
    </lineage>
</organism>
<dbReference type="PANTHER" id="PTHR16166">
    <property type="entry name" value="VACUOLAR PROTEIN SORTING-ASSOCIATED PROTEIN VPS13"/>
    <property type="match status" value="1"/>
</dbReference>
<evidence type="ECO:0000256" key="1">
    <source>
        <dbReference type="ARBA" id="ARBA00006545"/>
    </source>
</evidence>
<reference evidence="4" key="1">
    <citation type="submission" date="2021-01" db="EMBL/GenBank/DDBJ databases">
        <authorList>
            <consortium name="Genoscope - CEA"/>
            <person name="William W."/>
        </authorList>
    </citation>
    <scope>NUCLEOTIDE SEQUENCE</scope>
</reference>
<keyword evidence="5" id="KW-1185">Reference proteome</keyword>
<dbReference type="OrthoDB" id="286316at2759"/>
<comment type="similarity">
    <text evidence="1">Belongs to the VPS13 family.</text>
</comment>
<dbReference type="EMBL" id="CAJJDO010000002">
    <property type="protein sequence ID" value="CAD8133398.1"/>
    <property type="molecule type" value="Genomic_DNA"/>
</dbReference>
<keyword evidence="2" id="KW-0472">Membrane</keyword>
<dbReference type="InterPro" id="IPR026847">
    <property type="entry name" value="VPS13"/>
</dbReference>
<evidence type="ECO:0000313" key="5">
    <source>
        <dbReference type="Proteomes" id="UP000689195"/>
    </source>
</evidence>
<dbReference type="GO" id="GO:0045053">
    <property type="term" value="P:protein retention in Golgi apparatus"/>
    <property type="evidence" value="ECO:0007669"/>
    <property type="project" value="TreeGrafter"/>
</dbReference>
<comment type="caution">
    <text evidence="4">The sequence shown here is derived from an EMBL/GenBank/DDBJ whole genome shotgun (WGS) entry which is preliminary data.</text>
</comment>
<dbReference type="GO" id="GO:0006623">
    <property type="term" value="P:protein targeting to vacuole"/>
    <property type="evidence" value="ECO:0007669"/>
    <property type="project" value="TreeGrafter"/>
</dbReference>
<feature type="domain" description="Vacuolar protein sorting-associated protein 13 VPS13 adaptor binding" evidence="3">
    <location>
        <begin position="1191"/>
        <end position="1539"/>
    </location>
</feature>
<dbReference type="PANTHER" id="PTHR16166:SF93">
    <property type="entry name" value="INTERMEMBRANE LIPID TRANSFER PROTEIN VPS13"/>
    <property type="match status" value="1"/>
</dbReference>
<feature type="transmembrane region" description="Helical" evidence="2">
    <location>
        <begin position="2068"/>
        <end position="2088"/>
    </location>
</feature>
<dbReference type="Pfam" id="PF25036">
    <property type="entry name" value="VPS13_VAB"/>
    <property type="match status" value="1"/>
</dbReference>
<protein>
    <recommendedName>
        <fullName evidence="3">Vacuolar protein sorting-associated protein 13 VPS13 adaptor binding domain-containing protein</fullName>
    </recommendedName>
</protein>
<evidence type="ECO:0000313" key="4">
    <source>
        <dbReference type="EMBL" id="CAD8133398.1"/>
    </source>
</evidence>
<gene>
    <name evidence="4" type="ORF">PPENT_87.1.T0020383</name>
</gene>
<evidence type="ECO:0000259" key="3">
    <source>
        <dbReference type="Pfam" id="PF25036"/>
    </source>
</evidence>
<dbReference type="InterPro" id="IPR009543">
    <property type="entry name" value="VPS13_VAB"/>
</dbReference>
<proteinExistence type="inferred from homology"/>